<dbReference type="InterPro" id="IPR056773">
    <property type="entry name" value="WHD_ORC2"/>
</dbReference>
<evidence type="ECO:0000256" key="5">
    <source>
        <dbReference type="ARBA" id="ARBA00023242"/>
    </source>
</evidence>
<comment type="similarity">
    <text evidence="2 6">Belongs to the ORC2 family.</text>
</comment>
<evidence type="ECO:0000313" key="10">
    <source>
        <dbReference type="EMBL" id="KAL0832706.1"/>
    </source>
</evidence>
<dbReference type="EMBL" id="JBEDNZ010000010">
    <property type="protein sequence ID" value="KAL0832706.1"/>
    <property type="molecule type" value="Genomic_DNA"/>
</dbReference>
<comment type="subunit">
    <text evidence="6">Component of the origin recognition complex (ORC).</text>
</comment>
<dbReference type="InterPro" id="IPR056772">
    <property type="entry name" value="RecA-like_ORC2"/>
</dbReference>
<dbReference type="PANTHER" id="PTHR14052">
    <property type="entry name" value="ORIGIN RECOGNITION COMPLEX SUBUNIT 2"/>
    <property type="match status" value="1"/>
</dbReference>
<feature type="region of interest" description="Disordered" evidence="7">
    <location>
        <begin position="1"/>
        <end position="80"/>
    </location>
</feature>
<comment type="subcellular location">
    <subcellularLocation>
        <location evidence="1 6">Nucleus</location>
    </subcellularLocation>
</comment>
<comment type="caution">
    <text evidence="10">The sequence shown here is derived from an EMBL/GenBank/DDBJ whole genome shotgun (WGS) entry which is preliminary data.</text>
</comment>
<dbReference type="GO" id="GO:0006260">
    <property type="term" value="P:DNA replication"/>
    <property type="evidence" value="ECO:0007669"/>
    <property type="project" value="UniProtKB-UniRule"/>
</dbReference>
<dbReference type="AlphaFoldDB" id="A0ABD0T5G8"/>
<organism evidence="10 11">
    <name type="scientific">Loxostege sticticalis</name>
    <name type="common">Beet webworm moth</name>
    <dbReference type="NCBI Taxonomy" id="481309"/>
    <lineage>
        <taxon>Eukaryota</taxon>
        <taxon>Metazoa</taxon>
        <taxon>Ecdysozoa</taxon>
        <taxon>Arthropoda</taxon>
        <taxon>Hexapoda</taxon>
        <taxon>Insecta</taxon>
        <taxon>Pterygota</taxon>
        <taxon>Neoptera</taxon>
        <taxon>Endopterygota</taxon>
        <taxon>Lepidoptera</taxon>
        <taxon>Glossata</taxon>
        <taxon>Ditrysia</taxon>
        <taxon>Pyraloidea</taxon>
        <taxon>Crambidae</taxon>
        <taxon>Pyraustinae</taxon>
        <taxon>Loxostege</taxon>
    </lineage>
</organism>
<keyword evidence="5 6" id="KW-0539">Nucleus</keyword>
<evidence type="ECO:0000256" key="3">
    <source>
        <dbReference type="ARBA" id="ARBA00019080"/>
    </source>
</evidence>
<dbReference type="Pfam" id="PF04084">
    <property type="entry name" value="RecA-like_ORC2"/>
    <property type="match status" value="1"/>
</dbReference>
<evidence type="ECO:0000256" key="6">
    <source>
        <dbReference type="RuleBase" id="RU368084"/>
    </source>
</evidence>
<keyword evidence="4 6" id="KW-0235">DNA replication</keyword>
<evidence type="ECO:0000259" key="8">
    <source>
        <dbReference type="Pfam" id="PF04084"/>
    </source>
</evidence>
<dbReference type="GO" id="GO:0003688">
    <property type="term" value="F:DNA replication origin binding"/>
    <property type="evidence" value="ECO:0007669"/>
    <property type="project" value="UniProtKB-UniRule"/>
</dbReference>
<evidence type="ECO:0000256" key="1">
    <source>
        <dbReference type="ARBA" id="ARBA00004123"/>
    </source>
</evidence>
<feature type="region of interest" description="Disordered" evidence="7">
    <location>
        <begin position="154"/>
        <end position="220"/>
    </location>
</feature>
<feature type="domain" description="Origin recognition complex subunit 2 winged-helix" evidence="9">
    <location>
        <begin position="491"/>
        <end position="548"/>
    </location>
</feature>
<dbReference type="PANTHER" id="PTHR14052:SF0">
    <property type="entry name" value="ORIGIN RECOGNITION COMPLEX SUBUNIT 2"/>
    <property type="match status" value="1"/>
</dbReference>
<evidence type="ECO:0000256" key="7">
    <source>
        <dbReference type="SAM" id="MobiDB-lite"/>
    </source>
</evidence>
<evidence type="ECO:0000313" key="11">
    <source>
        <dbReference type="Proteomes" id="UP001549921"/>
    </source>
</evidence>
<proteinExistence type="inferred from homology"/>
<evidence type="ECO:0000259" key="9">
    <source>
        <dbReference type="Pfam" id="PF24882"/>
    </source>
</evidence>
<accession>A0ABD0T5G8</accession>
<feature type="compositionally biased region" description="Polar residues" evidence="7">
    <location>
        <begin position="68"/>
        <end position="77"/>
    </location>
</feature>
<gene>
    <name evidence="10" type="ORF">ABMA28_000889</name>
</gene>
<protein>
    <recommendedName>
        <fullName evidence="3 6">Origin recognition complex subunit 2</fullName>
    </recommendedName>
</protein>
<feature type="domain" description="Origin recognition complex subunit 2 RecA-like" evidence="8">
    <location>
        <begin position="275"/>
        <end position="433"/>
    </location>
</feature>
<comment type="function">
    <text evidence="6">Component of the origin recognition complex (ORC) that binds origins of replication. DNA-binding is ATP-dependent. ORC is required to assemble the pre-replication complex necessary to initiate DNA replication.</text>
</comment>
<feature type="compositionally biased region" description="Basic residues" evidence="7">
    <location>
        <begin position="28"/>
        <end position="37"/>
    </location>
</feature>
<evidence type="ECO:0000256" key="4">
    <source>
        <dbReference type="ARBA" id="ARBA00022705"/>
    </source>
</evidence>
<feature type="compositionally biased region" description="Polar residues" evidence="7">
    <location>
        <begin position="17"/>
        <end position="26"/>
    </location>
</feature>
<reference evidence="10 11" key="1">
    <citation type="submission" date="2024-06" db="EMBL/GenBank/DDBJ databases">
        <title>A chromosome-level genome assembly of beet webworm, Loxostege sticticalis.</title>
        <authorList>
            <person name="Zhang Y."/>
        </authorList>
    </citation>
    <scope>NUCLEOTIDE SEQUENCE [LARGE SCALE GENOMIC DNA]</scope>
    <source>
        <strain evidence="10">AQ028</strain>
        <tissue evidence="10">Male pupae</tissue>
    </source>
</reference>
<dbReference type="GO" id="GO:0005664">
    <property type="term" value="C:nuclear origin of replication recognition complex"/>
    <property type="evidence" value="ECO:0007669"/>
    <property type="project" value="UniProtKB-UniRule"/>
</dbReference>
<name>A0ABD0T5G8_LOXSC</name>
<sequence length="560" mass="63904">MDREYGYRSSGEEQNCADENQVNTPTRRGVRNRTKPKKYGDFLDLSPTKRKVRDDSPSTNDEDFEEGITSQKPTALFSNDDVEGQDIFKFKSRHTKHDLQNKVKAAISNSPKVMVSPLNTPRRKIHGGLLHSPMTKVSEATPKQVKDIMRKRIIREVDSDSNDSDFSGSSSDFVPEESDNEESDSKSSSSSSEEDEEQQLPKKTTAKVQITKNKDRAKAKDSEYIVTPDNYFLMNSTKKIATSDHTLARLKNLNLDDMGGKDIQMSAEHKNRIIELNQSYEQLFNRWLYVLSENFNIILYGIGSKRAILQQFQMQKLQDFPCIVVNGFFPSLTIKSILETIVVDLLENTHVPSNLGDVINLIDTQLNDNDVEIFLIVHNIDGVMLRNAKAQATLSSLSQIKNIHTIATIDHINAPLLWDHSKLSKFKFTWWDVTTFLPYTEETSFENSIMTQRSGALQLSSLRSVYQSLTTNAKGIFNVIIKHQLENQKLSHYQGLPFKDLYSKCREQFLVSSDLALRAQLTEFLDHKLVKMKRSYDGSENLVIPIENTLLQQFLEQQDS</sequence>
<evidence type="ECO:0000256" key="2">
    <source>
        <dbReference type="ARBA" id="ARBA00007421"/>
    </source>
</evidence>
<dbReference type="Proteomes" id="UP001549921">
    <property type="component" value="Unassembled WGS sequence"/>
</dbReference>
<dbReference type="InterPro" id="IPR007220">
    <property type="entry name" value="ORC2"/>
</dbReference>
<dbReference type="Pfam" id="PF24882">
    <property type="entry name" value="WHD_ORC2"/>
    <property type="match status" value="1"/>
</dbReference>